<dbReference type="EMBL" id="JH817097">
    <property type="protein sequence ID" value="EKC38124.1"/>
    <property type="molecule type" value="Genomic_DNA"/>
</dbReference>
<dbReference type="GO" id="GO:0000209">
    <property type="term" value="P:protein polyubiquitination"/>
    <property type="evidence" value="ECO:0007669"/>
    <property type="project" value="TreeGrafter"/>
</dbReference>
<dbReference type="PANTHER" id="PTHR24104:SF25">
    <property type="entry name" value="PROTEIN LIN-41"/>
    <property type="match status" value="1"/>
</dbReference>
<gene>
    <name evidence="1" type="ORF">CGI_10019287</name>
</gene>
<dbReference type="HOGENOM" id="CLU_007742_0_0_1"/>
<dbReference type="GO" id="GO:0043161">
    <property type="term" value="P:proteasome-mediated ubiquitin-dependent protein catabolic process"/>
    <property type="evidence" value="ECO:0007669"/>
    <property type="project" value="TreeGrafter"/>
</dbReference>
<dbReference type="AlphaFoldDB" id="K1R3U5"/>
<accession>K1R3U5</accession>
<evidence type="ECO:0000313" key="1">
    <source>
        <dbReference type="EMBL" id="EKC38124.1"/>
    </source>
</evidence>
<dbReference type="InterPro" id="IPR050952">
    <property type="entry name" value="TRIM-NHL_E3_ligases"/>
</dbReference>
<dbReference type="InParanoid" id="K1R3U5"/>
<dbReference type="Gene3D" id="4.10.830.40">
    <property type="match status" value="1"/>
</dbReference>
<dbReference type="SUPFAM" id="SSF101898">
    <property type="entry name" value="NHL repeat"/>
    <property type="match status" value="1"/>
</dbReference>
<dbReference type="PANTHER" id="PTHR24104">
    <property type="entry name" value="E3 UBIQUITIN-PROTEIN LIGASE NHLRC1-RELATED"/>
    <property type="match status" value="1"/>
</dbReference>
<organism evidence="1">
    <name type="scientific">Magallana gigas</name>
    <name type="common">Pacific oyster</name>
    <name type="synonym">Crassostrea gigas</name>
    <dbReference type="NCBI Taxonomy" id="29159"/>
    <lineage>
        <taxon>Eukaryota</taxon>
        <taxon>Metazoa</taxon>
        <taxon>Spiralia</taxon>
        <taxon>Lophotrochozoa</taxon>
        <taxon>Mollusca</taxon>
        <taxon>Bivalvia</taxon>
        <taxon>Autobranchia</taxon>
        <taxon>Pteriomorphia</taxon>
        <taxon>Ostreida</taxon>
        <taxon>Ostreoidea</taxon>
        <taxon>Ostreidae</taxon>
        <taxon>Magallana</taxon>
    </lineage>
</organism>
<dbReference type="InterPro" id="IPR011042">
    <property type="entry name" value="6-blade_b-propeller_TolB-like"/>
</dbReference>
<sequence length="349" mass="39498">MPVLYYKPEGIDISSMATNYTYTDAMAQHFVQCQLCPQNSQFYCKPCEVRLCEGCVGIHLQKKSPEAHQFIHYHKLWKNRKLMSEPEVVSIVTCPYTNMLDIARWGGSKFYVCSTLSRHIHKFDFRKSEGVDNSLAPGWPRRLATFGEDIIFTERNENDVKILTKNGEFKTLFSTADWSARGIGCTASGHIMLGLQKLKTGKVAIFDKAGKVLKEIVHDKQGKALYSNPYYVIENKNGDFCATDIVLSAVVVVDSDGGFKFTYTGNPSVDGRFDPHGIAADSLSNLVIADWITRQLHLIDENGHFLRYFDFFPNKFMSESPTGLCIDSQDLLFVCGYDSDKVKVMKYLH</sequence>
<name>K1R3U5_MAGGI</name>
<dbReference type="Gene3D" id="2.120.10.30">
    <property type="entry name" value="TolB, C-terminal domain"/>
    <property type="match status" value="1"/>
</dbReference>
<dbReference type="GO" id="GO:0061630">
    <property type="term" value="F:ubiquitin protein ligase activity"/>
    <property type="evidence" value="ECO:0007669"/>
    <property type="project" value="TreeGrafter"/>
</dbReference>
<dbReference type="GO" id="GO:0008270">
    <property type="term" value="F:zinc ion binding"/>
    <property type="evidence" value="ECO:0007669"/>
    <property type="project" value="UniProtKB-KW"/>
</dbReference>
<reference evidence="1" key="1">
    <citation type="journal article" date="2012" name="Nature">
        <title>The oyster genome reveals stress adaptation and complexity of shell formation.</title>
        <authorList>
            <person name="Zhang G."/>
            <person name="Fang X."/>
            <person name="Guo X."/>
            <person name="Li L."/>
            <person name="Luo R."/>
            <person name="Xu F."/>
            <person name="Yang P."/>
            <person name="Zhang L."/>
            <person name="Wang X."/>
            <person name="Qi H."/>
            <person name="Xiong Z."/>
            <person name="Que H."/>
            <person name="Xie Y."/>
            <person name="Holland P.W."/>
            <person name="Paps J."/>
            <person name="Zhu Y."/>
            <person name="Wu F."/>
            <person name="Chen Y."/>
            <person name="Wang J."/>
            <person name="Peng C."/>
            <person name="Meng J."/>
            <person name="Yang L."/>
            <person name="Liu J."/>
            <person name="Wen B."/>
            <person name="Zhang N."/>
            <person name="Huang Z."/>
            <person name="Zhu Q."/>
            <person name="Feng Y."/>
            <person name="Mount A."/>
            <person name="Hedgecock D."/>
            <person name="Xu Z."/>
            <person name="Liu Y."/>
            <person name="Domazet-Loso T."/>
            <person name="Du Y."/>
            <person name="Sun X."/>
            <person name="Zhang S."/>
            <person name="Liu B."/>
            <person name="Cheng P."/>
            <person name="Jiang X."/>
            <person name="Li J."/>
            <person name="Fan D."/>
            <person name="Wang W."/>
            <person name="Fu W."/>
            <person name="Wang T."/>
            <person name="Wang B."/>
            <person name="Zhang J."/>
            <person name="Peng Z."/>
            <person name="Li Y."/>
            <person name="Li N."/>
            <person name="Wang J."/>
            <person name="Chen M."/>
            <person name="He Y."/>
            <person name="Tan F."/>
            <person name="Song X."/>
            <person name="Zheng Q."/>
            <person name="Huang R."/>
            <person name="Yang H."/>
            <person name="Du X."/>
            <person name="Chen L."/>
            <person name="Yang M."/>
            <person name="Gaffney P.M."/>
            <person name="Wang S."/>
            <person name="Luo L."/>
            <person name="She Z."/>
            <person name="Ming Y."/>
            <person name="Huang W."/>
            <person name="Zhang S."/>
            <person name="Huang B."/>
            <person name="Zhang Y."/>
            <person name="Qu T."/>
            <person name="Ni P."/>
            <person name="Miao G."/>
            <person name="Wang J."/>
            <person name="Wang Q."/>
            <person name="Steinberg C.E."/>
            <person name="Wang H."/>
            <person name="Li N."/>
            <person name="Qian L."/>
            <person name="Zhang G."/>
            <person name="Li Y."/>
            <person name="Yang H."/>
            <person name="Liu X."/>
            <person name="Wang J."/>
            <person name="Yin Y."/>
            <person name="Wang J."/>
        </authorList>
    </citation>
    <scope>NUCLEOTIDE SEQUENCE [LARGE SCALE GENOMIC DNA]</scope>
    <source>
        <strain evidence="1">05x7-T-G4-1.051#20</strain>
    </source>
</reference>
<protein>
    <submittedName>
        <fullName evidence="1">Tripartite motif-containing protein 2</fullName>
    </submittedName>
</protein>
<proteinExistence type="predicted"/>